<dbReference type="PANTHER" id="PTHR13675:SF1">
    <property type="entry name" value="SUCCINATE DEHYDROGENASE ASSEMBLY FACTOR 1, MITOCHONDRIAL"/>
    <property type="match status" value="1"/>
</dbReference>
<comment type="similarity">
    <text evidence="4">Belongs to the complex I LYR family. SDHAF1 subfamily.</text>
</comment>
<comment type="subcellular location">
    <subcellularLocation>
        <location evidence="1">Mitochondrion matrix</location>
    </subcellularLocation>
</comment>
<protein>
    <submittedName>
        <fullName evidence="6">Succinate dehydrogenase assembly factor</fullName>
    </submittedName>
</protein>
<evidence type="ECO:0000256" key="2">
    <source>
        <dbReference type="ARBA" id="ARBA00023128"/>
    </source>
</evidence>
<proteinExistence type="inferred from homology"/>
<evidence type="ECO:0000313" key="7">
    <source>
        <dbReference type="Proteomes" id="UP001472866"/>
    </source>
</evidence>
<reference evidence="6 7" key="1">
    <citation type="submission" date="2024-03" db="EMBL/GenBank/DDBJ databases">
        <title>Complete genome sequence of the green alga Chloropicon roscoffensis RCC1871.</title>
        <authorList>
            <person name="Lemieux C."/>
            <person name="Pombert J.-F."/>
            <person name="Otis C."/>
            <person name="Turmel M."/>
        </authorList>
    </citation>
    <scope>NUCLEOTIDE SEQUENCE [LARGE SCALE GENOMIC DNA]</scope>
    <source>
        <strain evidence="6 7">RCC1871</strain>
    </source>
</reference>
<evidence type="ECO:0000313" key="6">
    <source>
        <dbReference type="EMBL" id="WZN61472.1"/>
    </source>
</evidence>
<evidence type="ECO:0000256" key="4">
    <source>
        <dbReference type="ARBA" id="ARBA00025715"/>
    </source>
</evidence>
<dbReference type="PANTHER" id="PTHR13675">
    <property type="entry name" value="LYR MOTIF-CONTAINING PROTEIN 2"/>
    <property type="match status" value="1"/>
</dbReference>
<evidence type="ECO:0000256" key="1">
    <source>
        <dbReference type="ARBA" id="ARBA00004305"/>
    </source>
</evidence>
<keyword evidence="3" id="KW-0143">Chaperone</keyword>
<accession>A0AAX4P699</accession>
<dbReference type="GO" id="GO:0005759">
    <property type="term" value="C:mitochondrial matrix"/>
    <property type="evidence" value="ECO:0007669"/>
    <property type="project" value="UniProtKB-SubCell"/>
</dbReference>
<dbReference type="GO" id="GO:0034553">
    <property type="term" value="P:mitochondrial respiratory chain complex II assembly"/>
    <property type="evidence" value="ECO:0007669"/>
    <property type="project" value="InterPro"/>
</dbReference>
<sequence length="85" mass="9877">MVARLSGIQKQVLSFYRSVIRTARAKDTDLRDQILRHARQELDKRRGIEKRNVLLIEHYLRKGKKQLEVLQDSSVQGIGTFTRSG</sequence>
<gene>
    <name evidence="6" type="ORF">HKI87_04g30070</name>
</gene>
<feature type="domain" description="Complex 1 LYR protein" evidence="5">
    <location>
        <begin position="10"/>
        <end position="69"/>
    </location>
</feature>
<evidence type="ECO:0000256" key="3">
    <source>
        <dbReference type="ARBA" id="ARBA00023186"/>
    </source>
</evidence>
<name>A0AAX4P699_9CHLO</name>
<dbReference type="Proteomes" id="UP001472866">
    <property type="component" value="Chromosome 04"/>
</dbReference>
<evidence type="ECO:0000259" key="5">
    <source>
        <dbReference type="Pfam" id="PF05347"/>
    </source>
</evidence>
<dbReference type="CDD" id="cd20268">
    <property type="entry name" value="Complex1_LYR_SDHAF1_LYRM8"/>
    <property type="match status" value="1"/>
</dbReference>
<keyword evidence="2" id="KW-0496">Mitochondrion</keyword>
<dbReference type="Pfam" id="PF05347">
    <property type="entry name" value="Complex1_LYR"/>
    <property type="match status" value="1"/>
</dbReference>
<dbReference type="InterPro" id="IPR008011">
    <property type="entry name" value="Complex1_LYR_dom"/>
</dbReference>
<keyword evidence="7" id="KW-1185">Reference proteome</keyword>
<dbReference type="InterPro" id="IPR045295">
    <property type="entry name" value="Complex1_LYR_SDHAF1_LYRM8"/>
</dbReference>
<organism evidence="6 7">
    <name type="scientific">Chloropicon roscoffensis</name>
    <dbReference type="NCBI Taxonomy" id="1461544"/>
    <lineage>
        <taxon>Eukaryota</taxon>
        <taxon>Viridiplantae</taxon>
        <taxon>Chlorophyta</taxon>
        <taxon>Chloropicophyceae</taxon>
        <taxon>Chloropicales</taxon>
        <taxon>Chloropicaceae</taxon>
        <taxon>Chloropicon</taxon>
    </lineage>
</organism>
<dbReference type="EMBL" id="CP151504">
    <property type="protein sequence ID" value="WZN61472.1"/>
    <property type="molecule type" value="Genomic_DNA"/>
</dbReference>
<dbReference type="AlphaFoldDB" id="A0AAX4P699"/>